<evidence type="ECO:0000313" key="1">
    <source>
        <dbReference type="EMBL" id="TWI72840.1"/>
    </source>
</evidence>
<protein>
    <submittedName>
        <fullName evidence="1">Transketolase</fullName>
    </submittedName>
</protein>
<accession>A0A562RWZ2</accession>
<dbReference type="RefSeq" id="WP_018641436.1">
    <property type="nucleotide sequence ID" value="NZ_VLLA01000004.1"/>
</dbReference>
<evidence type="ECO:0000313" key="2">
    <source>
        <dbReference type="Proteomes" id="UP000316291"/>
    </source>
</evidence>
<sequence length="42" mass="4368">MIGQATRDPDLAELARRMPLVVTAENHSIIGGLGSAVAELPP</sequence>
<dbReference type="Proteomes" id="UP000316291">
    <property type="component" value="Unassembled WGS sequence"/>
</dbReference>
<organism evidence="1 2">
    <name type="scientific">Bradyrhizobium huanghuaihaiense</name>
    <dbReference type="NCBI Taxonomy" id="990078"/>
    <lineage>
        <taxon>Bacteria</taxon>
        <taxon>Pseudomonadati</taxon>
        <taxon>Pseudomonadota</taxon>
        <taxon>Alphaproteobacteria</taxon>
        <taxon>Hyphomicrobiales</taxon>
        <taxon>Nitrobacteraceae</taxon>
        <taxon>Bradyrhizobium</taxon>
    </lineage>
</organism>
<dbReference type="EMBL" id="VLLA01000004">
    <property type="protein sequence ID" value="TWI72840.1"/>
    <property type="molecule type" value="Genomic_DNA"/>
</dbReference>
<dbReference type="InterPro" id="IPR009014">
    <property type="entry name" value="Transketo_C/PFOR_II"/>
</dbReference>
<name>A0A562RWZ2_9BRAD</name>
<comment type="caution">
    <text evidence="1">The sequence shown here is derived from an EMBL/GenBank/DDBJ whole genome shotgun (WGS) entry which is preliminary data.</text>
</comment>
<keyword evidence="2" id="KW-1185">Reference proteome</keyword>
<gene>
    <name evidence="1" type="ORF">IQ16_02419</name>
</gene>
<reference evidence="1 2" key="1">
    <citation type="journal article" date="2015" name="Stand. Genomic Sci.">
        <title>Genomic Encyclopedia of Bacterial and Archaeal Type Strains, Phase III: the genomes of soil and plant-associated and newly described type strains.</title>
        <authorList>
            <person name="Whitman W.B."/>
            <person name="Woyke T."/>
            <person name="Klenk H.P."/>
            <person name="Zhou Y."/>
            <person name="Lilburn T.G."/>
            <person name="Beck B.J."/>
            <person name="De Vos P."/>
            <person name="Vandamme P."/>
            <person name="Eisen J.A."/>
            <person name="Garrity G."/>
            <person name="Hugenholtz P."/>
            <person name="Kyrpides N.C."/>
        </authorList>
    </citation>
    <scope>NUCLEOTIDE SEQUENCE [LARGE SCALE GENOMIC DNA]</scope>
    <source>
        <strain evidence="1 2">CGMCC 1.10948</strain>
    </source>
</reference>
<proteinExistence type="predicted"/>
<dbReference type="AlphaFoldDB" id="A0A562RWZ2"/>
<dbReference type="SUPFAM" id="SSF52922">
    <property type="entry name" value="TK C-terminal domain-like"/>
    <property type="match status" value="1"/>
</dbReference>